<evidence type="ECO:0000256" key="5">
    <source>
        <dbReference type="ARBA" id="ARBA00005584"/>
    </source>
</evidence>
<dbReference type="InterPro" id="IPR010598">
    <property type="entry name" value="C5-epim_C"/>
</dbReference>
<evidence type="ECO:0000256" key="13">
    <source>
        <dbReference type="SAM" id="Phobius"/>
    </source>
</evidence>
<dbReference type="Pfam" id="PF06662">
    <property type="entry name" value="C5-epim_C"/>
    <property type="match status" value="1"/>
</dbReference>
<gene>
    <name evidence="16" type="ORF">CHILSU_LOCUS10115</name>
</gene>
<dbReference type="PANTHER" id="PTHR13174:SF3">
    <property type="entry name" value="D-GLUCURONYL C5-EPIMERASE"/>
    <property type="match status" value="1"/>
</dbReference>
<dbReference type="Proteomes" id="UP001153292">
    <property type="component" value="Chromosome 6"/>
</dbReference>
<proteinExistence type="inferred from homology"/>
<dbReference type="Pfam" id="PF21174">
    <property type="entry name" value="Glce_b_sandwich"/>
    <property type="match status" value="1"/>
</dbReference>
<evidence type="ECO:0000256" key="11">
    <source>
        <dbReference type="ARBA" id="ARBA00023235"/>
    </source>
</evidence>
<evidence type="ECO:0000256" key="3">
    <source>
        <dbReference type="ARBA" id="ARBA00004841"/>
    </source>
</evidence>
<dbReference type="PANTHER" id="PTHR13174">
    <property type="entry name" value="D-GLUCURONYL C5-EPIMERASE"/>
    <property type="match status" value="1"/>
</dbReference>
<name>A0ABN8BFT1_CHISP</name>
<accession>A0ABN8BFT1</accession>
<evidence type="ECO:0000259" key="14">
    <source>
        <dbReference type="Pfam" id="PF06662"/>
    </source>
</evidence>
<dbReference type="EC" id="5.1.3.17" evidence="6"/>
<keyword evidence="17" id="KW-1185">Reference proteome</keyword>
<evidence type="ECO:0000256" key="6">
    <source>
        <dbReference type="ARBA" id="ARBA00012087"/>
    </source>
</evidence>
<evidence type="ECO:0000256" key="7">
    <source>
        <dbReference type="ARBA" id="ARBA00022692"/>
    </source>
</evidence>
<evidence type="ECO:0000256" key="4">
    <source>
        <dbReference type="ARBA" id="ARBA00005093"/>
    </source>
</evidence>
<protein>
    <recommendedName>
        <fullName evidence="6">heparosan-N-sulfate-glucuronate 5-epimerase</fullName>
        <ecNumber evidence="6">5.1.3.17</ecNumber>
    </recommendedName>
</protein>
<evidence type="ECO:0000256" key="12">
    <source>
        <dbReference type="ARBA" id="ARBA00037847"/>
    </source>
</evidence>
<evidence type="ECO:0000256" key="9">
    <source>
        <dbReference type="ARBA" id="ARBA00022989"/>
    </source>
</evidence>
<evidence type="ECO:0000259" key="15">
    <source>
        <dbReference type="Pfam" id="PF21174"/>
    </source>
</evidence>
<feature type="transmembrane region" description="Helical" evidence="13">
    <location>
        <begin position="36"/>
        <end position="53"/>
    </location>
</feature>
<organism evidence="16 17">
    <name type="scientific">Chilo suppressalis</name>
    <name type="common">Asiatic rice borer moth</name>
    <dbReference type="NCBI Taxonomy" id="168631"/>
    <lineage>
        <taxon>Eukaryota</taxon>
        <taxon>Metazoa</taxon>
        <taxon>Ecdysozoa</taxon>
        <taxon>Arthropoda</taxon>
        <taxon>Hexapoda</taxon>
        <taxon>Insecta</taxon>
        <taxon>Pterygota</taxon>
        <taxon>Neoptera</taxon>
        <taxon>Endopterygota</taxon>
        <taxon>Lepidoptera</taxon>
        <taxon>Glossata</taxon>
        <taxon>Ditrysia</taxon>
        <taxon>Pyraloidea</taxon>
        <taxon>Crambidae</taxon>
        <taxon>Crambinae</taxon>
        <taxon>Chilo</taxon>
    </lineage>
</organism>
<comment type="pathway">
    <text evidence="3">Glycan metabolism; heparin biosynthesis.</text>
</comment>
<reference evidence="16" key="1">
    <citation type="submission" date="2021-12" db="EMBL/GenBank/DDBJ databases">
        <authorList>
            <person name="King R."/>
        </authorList>
    </citation>
    <scope>NUCLEOTIDE SEQUENCE</scope>
</reference>
<feature type="domain" description="D-glucuronyl C5-epimerase C-terminal" evidence="14">
    <location>
        <begin position="389"/>
        <end position="576"/>
    </location>
</feature>
<comment type="subcellular location">
    <subcellularLocation>
        <location evidence="12">Endomembrane system</location>
        <topology evidence="12">Single-pass membrane protein</topology>
    </subcellularLocation>
    <subcellularLocation>
        <location evidence="2">Membrane</location>
        <topology evidence="2">Single-pass type II membrane protein</topology>
    </subcellularLocation>
</comment>
<evidence type="ECO:0000256" key="10">
    <source>
        <dbReference type="ARBA" id="ARBA00023136"/>
    </source>
</evidence>
<comment type="catalytic activity">
    <reaction evidence="1">
        <text>[heparosan-N-sulfate](n) = [heparan-N-sulfate](n)</text>
        <dbReference type="Rhea" id="RHEA:20197"/>
        <dbReference type="Rhea" id="RHEA-COMP:9556"/>
        <dbReference type="Rhea" id="RHEA-COMP:9557"/>
        <dbReference type="ChEBI" id="CHEBI:58041"/>
        <dbReference type="ChEBI" id="CHEBI:58287"/>
        <dbReference type="EC" id="5.1.3.17"/>
    </reaction>
</comment>
<evidence type="ECO:0000256" key="8">
    <source>
        <dbReference type="ARBA" id="ARBA00022968"/>
    </source>
</evidence>
<comment type="pathway">
    <text evidence="4">Glycan metabolism; heparan sulfate biosynthesis.</text>
</comment>
<evidence type="ECO:0000256" key="1">
    <source>
        <dbReference type="ARBA" id="ARBA00000434"/>
    </source>
</evidence>
<comment type="similarity">
    <text evidence="5">Belongs to the D-glucuronyl C5-epimerase family.</text>
</comment>
<evidence type="ECO:0000313" key="16">
    <source>
        <dbReference type="EMBL" id="CAH0406732.1"/>
    </source>
</evidence>
<evidence type="ECO:0000256" key="2">
    <source>
        <dbReference type="ARBA" id="ARBA00004606"/>
    </source>
</evidence>
<evidence type="ECO:0000313" key="17">
    <source>
        <dbReference type="Proteomes" id="UP001153292"/>
    </source>
</evidence>
<dbReference type="InterPro" id="IPR008928">
    <property type="entry name" value="6-hairpin_glycosidase_sf"/>
</dbReference>
<keyword evidence="8" id="KW-0735">Signal-anchor</keyword>
<dbReference type="EMBL" id="OU963899">
    <property type="protein sequence ID" value="CAH0406732.1"/>
    <property type="molecule type" value="Genomic_DNA"/>
</dbReference>
<dbReference type="InterPro" id="IPR039721">
    <property type="entry name" value="C5-epimerase"/>
</dbReference>
<keyword evidence="10 13" id="KW-0472">Membrane</keyword>
<keyword evidence="9 13" id="KW-1133">Transmembrane helix</keyword>
<feature type="domain" description="D-glucuronyl C5-epimerase beta-sandwich" evidence="15">
    <location>
        <begin position="238"/>
        <end position="357"/>
    </location>
</feature>
<keyword evidence="7 13" id="KW-0812">Transmembrane</keyword>
<keyword evidence="11" id="KW-0413">Isomerase</keyword>
<dbReference type="SUPFAM" id="SSF48208">
    <property type="entry name" value="Six-hairpin glycosidases"/>
    <property type="match status" value="1"/>
</dbReference>
<dbReference type="InterPro" id="IPR059154">
    <property type="entry name" value="Glce_b_sandwich"/>
</dbReference>
<sequence length="587" mass="67377">MIRSYLFLYKQQRDEWNATTVYRVTAIMVGTIRMRVLLGALCISVMLLTLFWSQCGELSQRPIGSVLTNSLSERTMSSDEIECSINGEYSVACRRDRDEVYIPFSFIHKYFEIYGKITTSSGVEKFEWSHSYSKIYHPKKKYDPRGTFTTFENYNVEVRDRVKCISGIEGVPVSIQWEPRGFFYPTQIAQFGLAHYSKNITEPEPRRRIIDDGEKHLQNWIVSKDAYMAREYDSKMRTNVIRFSTAEHAASQVWLKLDISQDFVLGLDLQLTSNSSLTVVLQHKDRRETVYLHYVTNQQLIYAQEDHIYYGIGTSQKWRRLTRDLIIDMQKGWALLDRPKRKSPRTKFKISSLILSGAGSADNFTVSGSEHTAQFLAAATWLTAHQRQTDGGWAVPVRRRIPGVTDLRPGWHSAMSQGHAISVLSRAYHRTGDVLYLSAAKKALFLLDVPSAEGGVKAMWMDKYVWYEEYPTKPPLFVLNGFIYTLLGLYDLHVIEGENSISLAKKMFDDGMTSLKTLLPLFDTGSGSFYDLRHFTLGVSPNIARWDYHATHVNQLYLLAGMDDDPILINTAKRWEGYMQGKRAAHN</sequence>